<proteinExistence type="predicted"/>
<protein>
    <submittedName>
        <fullName evidence="1">Uncharacterized protein</fullName>
    </submittedName>
</protein>
<evidence type="ECO:0000313" key="2">
    <source>
        <dbReference type="Proteomes" id="UP001254848"/>
    </source>
</evidence>
<dbReference type="Proteomes" id="UP001254848">
    <property type="component" value="Unassembled WGS sequence"/>
</dbReference>
<sequence>MDDNTEKLLYTLYAERNAKKPQMSAAAQSMGLAGEALGRAVNVLYTAGLISGVTVKFGEDDANPVAVATDDIILTRRGVALVDKALGLDDYSSAIQKLRAVIAKAAAPGWEGVKAIANKALQDHFQTG</sequence>
<dbReference type="EMBL" id="JAUOZS010000001">
    <property type="protein sequence ID" value="MDT8903212.1"/>
    <property type="molecule type" value="Genomic_DNA"/>
</dbReference>
<name>A0ABU3P3H5_9FIRM</name>
<gene>
    <name evidence="1" type="ORF">Q4T40_18405</name>
</gene>
<dbReference type="RefSeq" id="WP_413781671.1">
    <property type="nucleotide sequence ID" value="NZ_JAUOZS010000001.1"/>
</dbReference>
<comment type="caution">
    <text evidence="1">The sequence shown here is derived from an EMBL/GenBank/DDBJ whole genome shotgun (WGS) entry which is preliminary data.</text>
</comment>
<keyword evidence="2" id="KW-1185">Reference proteome</keyword>
<accession>A0ABU3P3H5</accession>
<organism evidence="1 2">
    <name type="scientific">Anaeroselena agilis</name>
    <dbReference type="NCBI Taxonomy" id="3063788"/>
    <lineage>
        <taxon>Bacteria</taxon>
        <taxon>Bacillati</taxon>
        <taxon>Bacillota</taxon>
        <taxon>Negativicutes</taxon>
        <taxon>Acetonemataceae</taxon>
        <taxon>Anaeroselena</taxon>
    </lineage>
</organism>
<evidence type="ECO:0000313" key="1">
    <source>
        <dbReference type="EMBL" id="MDT8903212.1"/>
    </source>
</evidence>
<reference evidence="1 2" key="1">
    <citation type="submission" date="2023-07" db="EMBL/GenBank/DDBJ databases">
        <title>The novel representative of Negativicutes class, Anaeroselena agilis gen. nov. sp. nov.</title>
        <authorList>
            <person name="Prokofeva M.I."/>
            <person name="Elcheninov A.G."/>
            <person name="Klyukina A."/>
            <person name="Kublanov I.V."/>
            <person name="Frolov E.N."/>
            <person name="Podosokorskaya O.A."/>
        </authorList>
    </citation>
    <scope>NUCLEOTIDE SEQUENCE [LARGE SCALE GENOMIC DNA]</scope>
    <source>
        <strain evidence="1 2">4137-cl</strain>
    </source>
</reference>